<gene>
    <name evidence="1" type="ORF">SCF082_LOCUS49438</name>
</gene>
<feature type="non-terminal residue" evidence="1">
    <location>
        <position position="1"/>
    </location>
</feature>
<proteinExistence type="predicted"/>
<dbReference type="EMBL" id="CAXAMM010042677">
    <property type="protein sequence ID" value="CAK9106136.1"/>
    <property type="molecule type" value="Genomic_DNA"/>
</dbReference>
<organism evidence="1 2">
    <name type="scientific">Durusdinium trenchii</name>
    <dbReference type="NCBI Taxonomy" id="1381693"/>
    <lineage>
        <taxon>Eukaryota</taxon>
        <taxon>Sar</taxon>
        <taxon>Alveolata</taxon>
        <taxon>Dinophyceae</taxon>
        <taxon>Suessiales</taxon>
        <taxon>Symbiodiniaceae</taxon>
        <taxon>Durusdinium</taxon>
    </lineage>
</organism>
<dbReference type="SUPFAM" id="SSF101898">
    <property type="entry name" value="NHL repeat"/>
    <property type="match status" value="1"/>
</dbReference>
<accession>A0ABP0S1C4</accession>
<protein>
    <submittedName>
        <fullName evidence="1">Uncharacterized protein</fullName>
    </submittedName>
</protein>
<evidence type="ECO:0000313" key="1">
    <source>
        <dbReference type="EMBL" id="CAK9106136.1"/>
    </source>
</evidence>
<dbReference type="InterPro" id="IPR011042">
    <property type="entry name" value="6-blade_b-propeller_TolB-like"/>
</dbReference>
<dbReference type="Gene3D" id="2.120.10.30">
    <property type="entry name" value="TolB, C-terminal domain"/>
    <property type="match status" value="1"/>
</dbReference>
<sequence>EVYFSDFLNQRLRKLVKSESGSSGSGLTQSTWLIYTVAGTGVMAEDTSCNDGCVPLEASLWNPRALAFASNQDLYFIESGSSKILRLSTSLGDPSLSSNATLITFAGHNSKVSPYGFWPSFRGFAKVALPGHYSVPNANLAISGMYSIGIDRKDRLWLVDSDNNRIFMLPLTNETDTELLGDFGRFLARFDASFFVENVSTYIERQALRASHAEALKLWLPVEFPTRNLSLKVESSAERFQYGYSYWIYGAPVTGQTWCQSRDIQSFGGACDVSAQLAKFGGILSV</sequence>
<reference evidence="1 2" key="1">
    <citation type="submission" date="2024-02" db="EMBL/GenBank/DDBJ databases">
        <authorList>
            <person name="Chen Y."/>
            <person name="Shah S."/>
            <person name="Dougan E. K."/>
            <person name="Thang M."/>
            <person name="Chan C."/>
        </authorList>
    </citation>
    <scope>NUCLEOTIDE SEQUENCE [LARGE SCALE GENOMIC DNA]</scope>
</reference>
<dbReference type="Proteomes" id="UP001642464">
    <property type="component" value="Unassembled WGS sequence"/>
</dbReference>
<feature type="non-terminal residue" evidence="1">
    <location>
        <position position="286"/>
    </location>
</feature>
<comment type="caution">
    <text evidence="1">The sequence shown here is derived from an EMBL/GenBank/DDBJ whole genome shotgun (WGS) entry which is preliminary data.</text>
</comment>
<keyword evidence="2" id="KW-1185">Reference proteome</keyword>
<name>A0ABP0S1C4_9DINO</name>
<evidence type="ECO:0000313" key="2">
    <source>
        <dbReference type="Proteomes" id="UP001642464"/>
    </source>
</evidence>